<dbReference type="InterPro" id="IPR036894">
    <property type="entry name" value="YbaB-like_sf"/>
</dbReference>
<evidence type="ECO:0000313" key="2">
    <source>
        <dbReference type="EMBL" id="GAA4241072.1"/>
    </source>
</evidence>
<name>A0ABP8CM71_9ACTN</name>
<organism evidence="2 3">
    <name type="scientific">Actinomadura meridiana</name>
    <dbReference type="NCBI Taxonomy" id="559626"/>
    <lineage>
        <taxon>Bacteria</taxon>
        <taxon>Bacillati</taxon>
        <taxon>Actinomycetota</taxon>
        <taxon>Actinomycetes</taxon>
        <taxon>Streptosporangiales</taxon>
        <taxon>Thermomonosporaceae</taxon>
        <taxon>Actinomadura</taxon>
    </lineage>
</organism>
<protein>
    <recommendedName>
        <fullName evidence="4">YbaB/EbfC DNA-binding family protein</fullName>
    </recommendedName>
</protein>
<feature type="region of interest" description="Disordered" evidence="1">
    <location>
        <begin position="176"/>
        <end position="206"/>
    </location>
</feature>
<dbReference type="EMBL" id="BAABAS010000026">
    <property type="protein sequence ID" value="GAA4241072.1"/>
    <property type="molecule type" value="Genomic_DNA"/>
</dbReference>
<accession>A0ABP8CM71</accession>
<gene>
    <name evidence="2" type="ORF">GCM10022254_68460</name>
</gene>
<reference evidence="3" key="1">
    <citation type="journal article" date="2019" name="Int. J. Syst. Evol. Microbiol.">
        <title>The Global Catalogue of Microorganisms (GCM) 10K type strain sequencing project: providing services to taxonomists for standard genome sequencing and annotation.</title>
        <authorList>
            <consortium name="The Broad Institute Genomics Platform"/>
            <consortium name="The Broad Institute Genome Sequencing Center for Infectious Disease"/>
            <person name="Wu L."/>
            <person name="Ma J."/>
        </authorList>
    </citation>
    <scope>NUCLEOTIDE SEQUENCE [LARGE SCALE GENOMIC DNA]</scope>
    <source>
        <strain evidence="3">JCM 17440</strain>
    </source>
</reference>
<comment type="caution">
    <text evidence="2">The sequence shown here is derived from an EMBL/GenBank/DDBJ whole genome shotgun (WGS) entry which is preliminary data.</text>
</comment>
<evidence type="ECO:0008006" key="4">
    <source>
        <dbReference type="Google" id="ProtNLM"/>
    </source>
</evidence>
<evidence type="ECO:0000256" key="1">
    <source>
        <dbReference type="SAM" id="MobiDB-lite"/>
    </source>
</evidence>
<sequence>MADAKNRLNDILNQDVPHAPTSAEELRERLVNSRQAAAVPPGERPVSSTDEKVSDSLAEVTPSQEDGPVTVAAGRMSPPFTDSVDGDVLGGFEEVLAELGELSTGLAGAVDDSLEATGTDGTGTIEVTVAGKGRVTGFRLRRQWRVALTAETFDAAVMEAISDAVMSRMTLSLDNADGSAPGSGAQPSGSALSSSSWEPPRGMDPASALRQVNDLLDESNKRLEAFEEALTRPTENTEIKSENRRVTLAVQGGMVTGVLTQRSWLAKADQSRLCEEFSTAFEAVNDLVGSESREQAVPAGAAGAEVESVINELRDLLRGLGFPQGEETT</sequence>
<dbReference type="Proteomes" id="UP001501710">
    <property type="component" value="Unassembled WGS sequence"/>
</dbReference>
<dbReference type="RefSeq" id="WP_344905889.1">
    <property type="nucleotide sequence ID" value="NZ_BAABAS010000026.1"/>
</dbReference>
<evidence type="ECO:0000313" key="3">
    <source>
        <dbReference type="Proteomes" id="UP001501710"/>
    </source>
</evidence>
<dbReference type="Gene3D" id="3.30.1310.10">
    <property type="entry name" value="Nucleoid-associated protein YbaB-like domain"/>
    <property type="match status" value="1"/>
</dbReference>
<proteinExistence type="predicted"/>
<feature type="compositionally biased region" description="Low complexity" evidence="1">
    <location>
        <begin position="176"/>
        <end position="200"/>
    </location>
</feature>
<feature type="region of interest" description="Disordered" evidence="1">
    <location>
        <begin position="1"/>
        <end position="67"/>
    </location>
</feature>
<keyword evidence="3" id="KW-1185">Reference proteome</keyword>